<dbReference type="PANTHER" id="PTHR21015:SF22">
    <property type="entry name" value="GLYCOSYLTRANSFERASE"/>
    <property type="match status" value="1"/>
</dbReference>
<dbReference type="HOGENOM" id="CLU_058209_1_0_4"/>
<proteinExistence type="predicted"/>
<gene>
    <name evidence="1" type="ORF">SUTH_03286</name>
</gene>
<dbReference type="RefSeq" id="WP_041100769.1">
    <property type="nucleotide sequence ID" value="NZ_AP012547.1"/>
</dbReference>
<dbReference type="OrthoDB" id="271062at2"/>
<sequence>MASILYAWEFGAGLGHMGVFLPLARELRDAGHEVHWMVTQPTVAGDLLANEGFTWIAAPTVQESIRPGPPLTYADILLRFGYADPRALFGLVGAWREAMRLTGAELVLADHAPTAVLAARTLGLPVMLFSNGFTAPPRRSPLPNMRPWSPVPEQTISQLDFAALAAVNTVLARHHCAPMKQLADLFDVAEEALVTFPELDHYADRGPARYWGSLPSAGAGRPVEWPTGEGKRVFAYLRPECMHHEALLVALHALGQSTAIYFPGMNPALQSRFAAPHMRFLDHPADMEQMTREADIGITYSSLATTTAFLLAGKPLLLLPWHLEQFMLARRVEEMGAGRLVNPEQPPGDLRAVLADLIDNPVWRGNARAFAAKYAAFDQQAVTGNLVRRIAEMLDDTTRTTP</sequence>
<organism evidence="1 2">
    <name type="scientific">Sulfuritalea hydrogenivorans sk43H</name>
    <dbReference type="NCBI Taxonomy" id="1223802"/>
    <lineage>
        <taxon>Bacteria</taxon>
        <taxon>Pseudomonadati</taxon>
        <taxon>Pseudomonadota</taxon>
        <taxon>Betaproteobacteria</taxon>
        <taxon>Nitrosomonadales</taxon>
        <taxon>Sterolibacteriaceae</taxon>
        <taxon>Sulfuritalea</taxon>
    </lineage>
</organism>
<keyword evidence="2" id="KW-1185">Reference proteome</keyword>
<accession>W0SJ55</accession>
<dbReference type="EMBL" id="AP012547">
    <property type="protein sequence ID" value="BAO31057.1"/>
    <property type="molecule type" value="Genomic_DNA"/>
</dbReference>
<protein>
    <submittedName>
        <fullName evidence="1">Glycosyl transferase</fullName>
    </submittedName>
</protein>
<dbReference type="PANTHER" id="PTHR21015">
    <property type="entry name" value="UDP-N-ACETYLGLUCOSAMINE--N-ACETYLMURAMYL-(PENTAPEPTIDE) PYROPHOSPHORYL-UNDECAPRENOL N-ACETYLGLUCOSAMINE TRANSFERASE 1"/>
    <property type="match status" value="1"/>
</dbReference>
<evidence type="ECO:0000313" key="2">
    <source>
        <dbReference type="Proteomes" id="UP000031637"/>
    </source>
</evidence>
<name>W0SJ55_9PROT</name>
<dbReference type="SUPFAM" id="SSF53756">
    <property type="entry name" value="UDP-Glycosyltransferase/glycogen phosphorylase"/>
    <property type="match status" value="1"/>
</dbReference>
<reference evidence="1 2" key="1">
    <citation type="journal article" date="2014" name="Syst. Appl. Microbiol.">
        <title>Complete genomes of freshwater sulfur oxidizers Sulfuricella denitrificans skB26 and Sulfuritalea hydrogenivorans sk43H: genetic insights into the sulfur oxidation pathway of betaproteobacteria.</title>
        <authorList>
            <person name="Watanabe T."/>
            <person name="Kojima H."/>
            <person name="Fukui M."/>
        </authorList>
    </citation>
    <scope>NUCLEOTIDE SEQUENCE [LARGE SCALE GENOMIC DNA]</scope>
    <source>
        <strain evidence="1">DSM22779</strain>
    </source>
</reference>
<evidence type="ECO:0000313" key="1">
    <source>
        <dbReference type="EMBL" id="BAO31057.1"/>
    </source>
</evidence>
<keyword evidence="1" id="KW-0808">Transferase</keyword>
<dbReference type="KEGG" id="shd:SUTH_03286"/>
<dbReference type="GO" id="GO:0016757">
    <property type="term" value="F:glycosyltransferase activity"/>
    <property type="evidence" value="ECO:0007669"/>
    <property type="project" value="TreeGrafter"/>
</dbReference>
<dbReference type="Gene3D" id="3.40.50.2000">
    <property type="entry name" value="Glycogen Phosphorylase B"/>
    <property type="match status" value="2"/>
</dbReference>
<dbReference type="STRING" id="1223802.SUTH_03286"/>
<dbReference type="AlphaFoldDB" id="W0SJ55"/>
<dbReference type="Proteomes" id="UP000031637">
    <property type="component" value="Chromosome"/>
</dbReference>